<feature type="domain" description="YdbS-like PH" evidence="2">
    <location>
        <begin position="73"/>
        <end position="149"/>
    </location>
</feature>
<feature type="transmembrane region" description="Helical" evidence="1">
    <location>
        <begin position="46"/>
        <end position="68"/>
    </location>
</feature>
<dbReference type="OrthoDB" id="1750577at2"/>
<keyword evidence="1" id="KW-0472">Membrane</keyword>
<accession>A0A268ETE7</accession>
<keyword evidence="1" id="KW-0812">Transmembrane</keyword>
<dbReference type="AlphaFoldDB" id="A0A268ETE7"/>
<evidence type="ECO:0000256" key="1">
    <source>
        <dbReference type="SAM" id="Phobius"/>
    </source>
</evidence>
<keyword evidence="1" id="KW-1133">Transmembrane helix</keyword>
<dbReference type="EMBL" id="NPBY01000038">
    <property type="protein sequence ID" value="PAD76399.1"/>
    <property type="molecule type" value="Genomic_DNA"/>
</dbReference>
<feature type="transmembrane region" description="Helical" evidence="1">
    <location>
        <begin position="21"/>
        <end position="40"/>
    </location>
</feature>
<reference evidence="3 4" key="1">
    <citation type="submission" date="2017-07" db="EMBL/GenBank/DDBJ databases">
        <title>Isolation and whole genome analysis of endospore-forming bacteria from heroin.</title>
        <authorList>
            <person name="Kalinowski J."/>
            <person name="Ahrens B."/>
            <person name="Al-Dilaimi A."/>
            <person name="Winkler A."/>
            <person name="Wibberg D."/>
            <person name="Schleenbecker U."/>
            <person name="Ruckert C."/>
            <person name="Wolfel R."/>
            <person name="Grass G."/>
        </authorList>
    </citation>
    <scope>NUCLEOTIDE SEQUENCE [LARGE SCALE GENOMIC DNA]</scope>
    <source>
        <strain evidence="3 4">7537-G1</strain>
    </source>
</reference>
<sequence length="160" mass="18202">MHHRLEHMNRCHPDYVTTSRIAGLIGEGVIMLAAVAYLIIASRIGWTLIPGWIVLGLSLPSLWFTWYIPSFTYKHFGFMVTDEQLELRSGWLWLSDTLVPMTRIQHVELESGPLLRKYGLAKIKVVTAATTHVIEALKLEEAEALKKRIGELAKVVEHDE</sequence>
<evidence type="ECO:0000313" key="4">
    <source>
        <dbReference type="Proteomes" id="UP000215596"/>
    </source>
</evidence>
<dbReference type="Pfam" id="PF03703">
    <property type="entry name" value="bPH_2"/>
    <property type="match status" value="1"/>
</dbReference>
<dbReference type="PANTHER" id="PTHR34473">
    <property type="entry name" value="UPF0699 TRANSMEMBRANE PROTEIN YDBS"/>
    <property type="match status" value="1"/>
</dbReference>
<dbReference type="PANTHER" id="PTHR34473:SF2">
    <property type="entry name" value="UPF0699 TRANSMEMBRANE PROTEIN YDBT"/>
    <property type="match status" value="1"/>
</dbReference>
<proteinExistence type="predicted"/>
<name>A0A268ETE7_9BACL</name>
<comment type="caution">
    <text evidence="3">The sequence shown here is derived from an EMBL/GenBank/DDBJ whole genome shotgun (WGS) entry which is preliminary data.</text>
</comment>
<protein>
    <recommendedName>
        <fullName evidence="2">YdbS-like PH domain-containing protein</fullName>
    </recommendedName>
</protein>
<dbReference type="Proteomes" id="UP000215596">
    <property type="component" value="Unassembled WGS sequence"/>
</dbReference>
<dbReference type="RefSeq" id="WP_095265479.1">
    <property type="nucleotide sequence ID" value="NZ_NPBY01000038.1"/>
</dbReference>
<evidence type="ECO:0000313" key="3">
    <source>
        <dbReference type="EMBL" id="PAD76399.1"/>
    </source>
</evidence>
<evidence type="ECO:0000259" key="2">
    <source>
        <dbReference type="Pfam" id="PF03703"/>
    </source>
</evidence>
<gene>
    <name evidence="3" type="ORF">CHH67_12295</name>
</gene>
<dbReference type="InterPro" id="IPR005182">
    <property type="entry name" value="YdbS-like_PH"/>
</dbReference>
<organism evidence="3 4">
    <name type="scientific">Paenibacillus campinasensis</name>
    <dbReference type="NCBI Taxonomy" id="66347"/>
    <lineage>
        <taxon>Bacteria</taxon>
        <taxon>Bacillati</taxon>
        <taxon>Bacillota</taxon>
        <taxon>Bacilli</taxon>
        <taxon>Bacillales</taxon>
        <taxon>Paenibacillaceae</taxon>
        <taxon>Paenibacillus</taxon>
    </lineage>
</organism>